<sequence>LLSVGCLMDSFIEDIERFKLFAEEMCKTSTMFVCNYNHPNLEKAYGEIKVFVEVPKQNSYSEIESIYKEVLKGLGSVDKIVLSAGQSSRIIAKRLYETSKEITVIDVGSVSDMLIMNTPIINTIPQRSHLGIYRGQILKSLKAILGYKIESKLIYVRKYKSKKGRNREIINRRRRR</sequence>
<comment type="caution">
    <text evidence="1">The sequence shown here is derived from an EMBL/GenBank/DDBJ whole genome shotgun (WGS) entry which is preliminary data.</text>
</comment>
<name>A0A0F8WIF8_9ZZZZ</name>
<evidence type="ECO:0000313" key="1">
    <source>
        <dbReference type="EMBL" id="KKK47970.1"/>
    </source>
</evidence>
<feature type="non-terminal residue" evidence="1">
    <location>
        <position position="1"/>
    </location>
</feature>
<dbReference type="AlphaFoldDB" id="A0A0F8WIF8"/>
<reference evidence="1" key="1">
    <citation type="journal article" date="2015" name="Nature">
        <title>Complex archaea that bridge the gap between prokaryotes and eukaryotes.</title>
        <authorList>
            <person name="Spang A."/>
            <person name="Saw J.H."/>
            <person name="Jorgensen S.L."/>
            <person name="Zaremba-Niedzwiedzka K."/>
            <person name="Martijn J."/>
            <person name="Lind A.E."/>
            <person name="van Eijk R."/>
            <person name="Schleper C."/>
            <person name="Guy L."/>
            <person name="Ettema T.J."/>
        </authorList>
    </citation>
    <scope>NUCLEOTIDE SEQUENCE</scope>
</reference>
<proteinExistence type="predicted"/>
<dbReference type="EMBL" id="LAZR01069303">
    <property type="protein sequence ID" value="KKK47970.1"/>
    <property type="molecule type" value="Genomic_DNA"/>
</dbReference>
<accession>A0A0F8WIF8</accession>
<gene>
    <name evidence="1" type="ORF">LCGC14_3149810</name>
</gene>
<protein>
    <submittedName>
        <fullName evidence="1">Uncharacterized protein</fullName>
    </submittedName>
</protein>
<organism evidence="1">
    <name type="scientific">marine sediment metagenome</name>
    <dbReference type="NCBI Taxonomy" id="412755"/>
    <lineage>
        <taxon>unclassified sequences</taxon>
        <taxon>metagenomes</taxon>
        <taxon>ecological metagenomes</taxon>
    </lineage>
</organism>